<feature type="compositionally biased region" description="Basic residues" evidence="6">
    <location>
        <begin position="1701"/>
        <end position="1711"/>
    </location>
</feature>
<feature type="compositionally biased region" description="Low complexity" evidence="6">
    <location>
        <begin position="225"/>
        <end position="239"/>
    </location>
</feature>
<feature type="region of interest" description="Disordered" evidence="6">
    <location>
        <begin position="591"/>
        <end position="645"/>
    </location>
</feature>
<dbReference type="EMBL" id="JALLBG020000200">
    <property type="protein sequence ID" value="KAL3759549.1"/>
    <property type="molecule type" value="Genomic_DNA"/>
</dbReference>
<protein>
    <recommendedName>
        <fullName evidence="7">AP2/ERF domain-containing protein</fullName>
    </recommendedName>
</protein>
<evidence type="ECO:0000259" key="7">
    <source>
        <dbReference type="PROSITE" id="PS51032"/>
    </source>
</evidence>
<keyword evidence="9" id="KW-1185">Reference proteome</keyword>
<evidence type="ECO:0000256" key="1">
    <source>
        <dbReference type="ARBA" id="ARBA00004123"/>
    </source>
</evidence>
<evidence type="ECO:0000313" key="8">
    <source>
        <dbReference type="EMBL" id="KAL3759549.1"/>
    </source>
</evidence>
<comment type="caution">
    <text evidence="8">The sequence shown here is derived from an EMBL/GenBank/DDBJ whole genome shotgun (WGS) entry which is preliminary data.</text>
</comment>
<accession>A0ABD3M670</accession>
<proteinExistence type="predicted"/>
<comment type="subcellular location">
    <subcellularLocation>
        <location evidence="1">Nucleus</location>
    </subcellularLocation>
</comment>
<feature type="region of interest" description="Disordered" evidence="6">
    <location>
        <begin position="865"/>
        <end position="890"/>
    </location>
</feature>
<feature type="region of interest" description="Disordered" evidence="6">
    <location>
        <begin position="1439"/>
        <end position="1458"/>
    </location>
</feature>
<evidence type="ECO:0000256" key="3">
    <source>
        <dbReference type="ARBA" id="ARBA00023125"/>
    </source>
</evidence>
<feature type="region of interest" description="Disordered" evidence="6">
    <location>
        <begin position="945"/>
        <end position="964"/>
    </location>
</feature>
<feature type="region of interest" description="Disordered" evidence="6">
    <location>
        <begin position="1539"/>
        <end position="1570"/>
    </location>
</feature>
<reference evidence="8 9" key="1">
    <citation type="submission" date="2024-10" db="EMBL/GenBank/DDBJ databases">
        <title>Updated reference genomes for cyclostephanoid diatoms.</title>
        <authorList>
            <person name="Roberts W.R."/>
            <person name="Alverson A.J."/>
        </authorList>
    </citation>
    <scope>NUCLEOTIDE SEQUENCE [LARGE SCALE GENOMIC DNA]</scope>
    <source>
        <strain evidence="8 9">AJA232-27</strain>
    </source>
</reference>
<dbReference type="SUPFAM" id="SSF54171">
    <property type="entry name" value="DNA-binding domain"/>
    <property type="match status" value="1"/>
</dbReference>
<feature type="region of interest" description="Disordered" evidence="6">
    <location>
        <begin position="1"/>
        <end position="25"/>
    </location>
</feature>
<evidence type="ECO:0000256" key="5">
    <source>
        <dbReference type="ARBA" id="ARBA00023242"/>
    </source>
</evidence>
<gene>
    <name evidence="8" type="ORF">ACHAWU_000848</name>
</gene>
<evidence type="ECO:0000256" key="6">
    <source>
        <dbReference type="SAM" id="MobiDB-lite"/>
    </source>
</evidence>
<organism evidence="8 9">
    <name type="scientific">Discostella pseudostelligera</name>
    <dbReference type="NCBI Taxonomy" id="259834"/>
    <lineage>
        <taxon>Eukaryota</taxon>
        <taxon>Sar</taxon>
        <taxon>Stramenopiles</taxon>
        <taxon>Ochrophyta</taxon>
        <taxon>Bacillariophyta</taxon>
        <taxon>Coscinodiscophyceae</taxon>
        <taxon>Thalassiosirophycidae</taxon>
        <taxon>Stephanodiscales</taxon>
        <taxon>Stephanodiscaceae</taxon>
        <taxon>Discostella</taxon>
    </lineage>
</organism>
<feature type="region of interest" description="Disordered" evidence="6">
    <location>
        <begin position="124"/>
        <end position="143"/>
    </location>
</feature>
<feature type="compositionally biased region" description="Low complexity" evidence="6">
    <location>
        <begin position="591"/>
        <end position="602"/>
    </location>
</feature>
<dbReference type="InterPro" id="IPR001471">
    <property type="entry name" value="AP2/ERF_dom"/>
</dbReference>
<evidence type="ECO:0000313" key="9">
    <source>
        <dbReference type="Proteomes" id="UP001530293"/>
    </source>
</evidence>
<dbReference type="Gene3D" id="3.40.50.10810">
    <property type="entry name" value="Tandem AAA-ATPase domain"/>
    <property type="match status" value="1"/>
</dbReference>
<feature type="domain" description="AP2/ERF" evidence="7">
    <location>
        <begin position="1613"/>
        <end position="1673"/>
    </location>
</feature>
<evidence type="ECO:0000256" key="4">
    <source>
        <dbReference type="ARBA" id="ARBA00023163"/>
    </source>
</evidence>
<feature type="region of interest" description="Disordered" evidence="6">
    <location>
        <begin position="211"/>
        <end position="239"/>
    </location>
</feature>
<dbReference type="PROSITE" id="PS51032">
    <property type="entry name" value="AP2_ERF"/>
    <property type="match status" value="1"/>
</dbReference>
<dbReference type="GO" id="GO:0003677">
    <property type="term" value="F:DNA binding"/>
    <property type="evidence" value="ECO:0007669"/>
    <property type="project" value="UniProtKB-KW"/>
</dbReference>
<feature type="compositionally biased region" description="Low complexity" evidence="6">
    <location>
        <begin position="614"/>
        <end position="630"/>
    </location>
</feature>
<dbReference type="GO" id="GO:0005634">
    <property type="term" value="C:nucleus"/>
    <property type="evidence" value="ECO:0007669"/>
    <property type="project" value="UniProtKB-SubCell"/>
</dbReference>
<dbReference type="Gene3D" id="3.30.730.10">
    <property type="entry name" value="AP2/ERF domain"/>
    <property type="match status" value="1"/>
</dbReference>
<keyword evidence="5" id="KW-0539">Nucleus</keyword>
<dbReference type="SMART" id="SM00380">
    <property type="entry name" value="AP2"/>
    <property type="match status" value="1"/>
</dbReference>
<keyword evidence="3" id="KW-0238">DNA-binding</keyword>
<dbReference type="Proteomes" id="UP001530293">
    <property type="component" value="Unassembled WGS sequence"/>
</dbReference>
<feature type="region of interest" description="Disordered" evidence="6">
    <location>
        <begin position="487"/>
        <end position="547"/>
    </location>
</feature>
<name>A0ABD3M670_9STRA</name>
<feature type="compositionally biased region" description="Basic residues" evidence="6">
    <location>
        <begin position="487"/>
        <end position="502"/>
    </location>
</feature>
<feature type="compositionally biased region" description="Basic and acidic residues" evidence="6">
    <location>
        <begin position="211"/>
        <end position="223"/>
    </location>
</feature>
<feature type="compositionally biased region" description="Gly residues" evidence="6">
    <location>
        <begin position="1"/>
        <end position="10"/>
    </location>
</feature>
<feature type="compositionally biased region" description="Polar residues" evidence="6">
    <location>
        <begin position="1715"/>
        <end position="1726"/>
    </location>
</feature>
<feature type="compositionally biased region" description="Polar residues" evidence="6">
    <location>
        <begin position="945"/>
        <end position="963"/>
    </location>
</feature>
<keyword evidence="4" id="KW-0804">Transcription</keyword>
<feature type="compositionally biased region" description="Polar residues" evidence="6">
    <location>
        <begin position="1439"/>
        <end position="1448"/>
    </location>
</feature>
<keyword evidence="2" id="KW-0805">Transcription regulation</keyword>
<feature type="region of interest" description="Disordered" evidence="6">
    <location>
        <begin position="1687"/>
        <end position="1726"/>
    </location>
</feature>
<dbReference type="InterPro" id="IPR036955">
    <property type="entry name" value="AP2/ERF_dom_sf"/>
</dbReference>
<evidence type="ECO:0000256" key="2">
    <source>
        <dbReference type="ARBA" id="ARBA00023015"/>
    </source>
</evidence>
<dbReference type="InterPro" id="IPR038718">
    <property type="entry name" value="SNF2-like_sf"/>
</dbReference>
<dbReference type="InterPro" id="IPR016177">
    <property type="entry name" value="DNA-bd_dom_sf"/>
</dbReference>
<feature type="compositionally biased region" description="Polar residues" evidence="6">
    <location>
        <begin position="865"/>
        <end position="879"/>
    </location>
</feature>
<sequence length="2037" mass="216956">MAASISGGGNTNDDVPQAEDATTGDASSIIAHHNDDINTNNTAAGDGKGVINLDPSSNNSNNNKNNNFNIMSHQYFQQRLGLLADEMDWPANFFSNPSSESSQNQNDVVAQVVSSTENVSATVSVGGSARSGDGDGANNVTPSSASALALADSKPISTTSTTSVLLGSSSSNNNGGWRARDALTSILGPKVCTVQSDSGLTYGELVLMEKSEQQQRQHERGEELLGLSSSSKPSSSPAAASVAGATTAVAASSSQMGSVDSILASLLTPKDILEARQGDSGDETTMKIQQLVNSDHVRRAFDAAAYAILRGECRRTSSSTPAAAIASTVEHSTSVEVKKEDIVASTKTMDGDSTARMSDHYDPPLILAMESIRRSRIAILTDASSGNCRSVPPFLKKNHTIPWFHLPVVVPGGGAGGSGEVGVGAGGGEAGGAGGGLKKATTTKGLTSPSSSSTSVVAVAGGVPSSNNMMESSDKVPLGVVDKGGVVKKTKMERKPMKKRVHAYNDDGNEASDSPKKRIKLKKPAITGVSTTNSPPPPPPSSSSGTISIIKEMKKPSGEAVSGGKKTKKEKMLAAVAATKMKQAKLISATTKPTPTAKTTTANKKQTSPQLPAKLMSFSSSLSKHPSMSPTGHTTTRKYTRSPSSTASEDVAVAAASSSISFHPAITRAIVSGAAMKLFSEYDFPKVSLGNDDSGVNATSFSDDEARMEYIMSTIIHGANLVGTASASPMQTSSSPSSSSPIKHKISDKITAKLKNVNMKNIVARASTLGHRVWNESRIVTRQWDQRREFRMDSALSRVGGGGGGYYCGVRTPVLLVDGDTSLTGGRDGGEMKTTNPFLVRPAHTLPLIAPNSFVAMNSGELTNVPTDQNGSGSASLMSQGPKDAIIPSNRLKEDDEWTKSCLPRLLEILSKGAGHAIVHDVEWTHRAGRVANMLQAMSRSLSVSASPMSQSSRHHLTPTTTRRIPYPNFGPHLIVTSNGEDFDAFSAVFGPLGMGLHQSIFKAGRSKIDNNTFAHDSEDENDVILRVLPYHGSKDQRRQLRKHFSSISPSPVSHFSFLGGLPDSPFHVVLTTYSELLEDYAHFCQIPFQVVILDDGMSWLGCANSDPHGDIGMLWNTGLWSKFDFGSGSAGVADNGSNFSTPWDFSKDVAGLEPEGGNSNTNIIINNNLKINASDGLIGERVGSHGRFPIGLMARHRILLASSMHAQHQGKVQKAPVRGVLTFLAPQFADTIMDDWEQSCVSQCKHSITTLRSVIARLVVVYLGDATVRALGDLIALSQRALDGELPLRPCITSTTEREDGLIQSQKISHSRQIASAWFPLHSSIRNEIQLMSPKPILAALKRSNAMGFFCEEITTASSLTTAGATGSVVGLSAYRAAVRCGRCFTSESGLKQHIISSHAPPGTWLCRSCGGDCGTSQARSHHERACRMQRKLSLQKSEGSEITPSSAVGKGGGKQLKRKEVESKSEFVFDASEMKHVSGHAGVWLLANGKFVVKVDGTLLVDNESESKAPLLFDTADAASKKFDQVVAESGTLRKLKVNHPPPTQLEDDTKSGNILAGNKKKNKADGKDDIVTPDLSVIDIKKLPPHVKPLLRDPNFTSRTGGNSKRYVYAYRGVCRQERKGLSRWQSQISFNGQNHYLGTFDSEWDAAAVYAWAHLILYGEEATKKAQREGEEAAAAFKQTQKDIAEGKIPTPSPKPAVKKKRGAPKKIKVDTTSSAKPSVESSIDEVKSEEAVVNVVKPEVIETTSYIQPKSKVIAATTTITATSVHGKKKRPVSSKEWSKLKTECAMMLSSGTKGTSKASVLATRKDIADMSEQSLMQNVSDYTASDSVSSITKNFLGTIHSPGISAQPLPTSCNPNSVAVPMRPCLIGLRASDFGWDVNKFLDSCRDTSVENASISSKISFEFGVANTSFFAFVFSSPFTLGRASKEMNDALVSNNAPQIGNTLGMPVGNLDCNVGGLEFSCSELAAMIQFVPSKHSNFQFVACNDDDIVTLNGQRLYASMGPLPLRDRDICSVGARVFIFVEKAAHQNPL</sequence>